<dbReference type="GO" id="GO:0046872">
    <property type="term" value="F:metal ion binding"/>
    <property type="evidence" value="ECO:0007669"/>
    <property type="project" value="UniProtKB-KW"/>
</dbReference>
<keyword evidence="2" id="KW-0479">Metal-binding</keyword>
<reference evidence="12" key="1">
    <citation type="submission" date="2009-08" db="EMBL/GenBank/DDBJ databases">
        <title>Annotation of Salpingoeca rosetta.</title>
        <authorList>
            <consortium name="The Broad Institute Genome Sequencing Platform"/>
            <person name="Russ C."/>
            <person name="Cuomo C."/>
            <person name="Burger G."/>
            <person name="Gray M.W."/>
            <person name="Holland P.W.H."/>
            <person name="King N."/>
            <person name="Lang F.B.F."/>
            <person name="Roger A.J."/>
            <person name="Ruiz-Trillo I."/>
            <person name="Young S.K."/>
            <person name="Zeng Q."/>
            <person name="Gargeya S."/>
            <person name="Alvarado L."/>
            <person name="Berlin A."/>
            <person name="Chapman S.B."/>
            <person name="Chen Z."/>
            <person name="Freedman E."/>
            <person name="Gellesch M."/>
            <person name="Goldberg J."/>
            <person name="Griggs A."/>
            <person name="Gujja S."/>
            <person name="Heilman E."/>
            <person name="Heiman D."/>
            <person name="Howarth C."/>
            <person name="Mehta T."/>
            <person name="Neiman D."/>
            <person name="Pearson M."/>
            <person name="Roberts A."/>
            <person name="Saif S."/>
            <person name="Shea T."/>
            <person name="Shenoy N."/>
            <person name="Sisk P."/>
            <person name="Stolte C."/>
            <person name="Sykes S."/>
            <person name="White J."/>
            <person name="Yandava C."/>
            <person name="Haas B."/>
            <person name="Nusbaum C."/>
            <person name="Birren B."/>
        </authorList>
    </citation>
    <scope>NUCLEOTIDE SEQUENCE [LARGE SCALE GENOMIC DNA]</scope>
    <source>
        <strain evidence="12">ATCC 50818</strain>
    </source>
</reference>
<dbReference type="FunCoup" id="F2U9R0">
    <property type="interactions" value="1097"/>
</dbReference>
<dbReference type="Gene3D" id="1.10.150.50">
    <property type="entry name" value="Transcription Factor, Ets-1"/>
    <property type="match status" value="1"/>
</dbReference>
<dbReference type="SUPFAM" id="SSF57889">
    <property type="entry name" value="Cysteine-rich domain"/>
    <property type="match status" value="1"/>
</dbReference>
<protein>
    <submittedName>
        <fullName evidence="12">Uncharacterized protein</fullName>
    </submittedName>
</protein>
<dbReference type="SUPFAM" id="SSF50044">
    <property type="entry name" value="SH3-domain"/>
    <property type="match status" value="1"/>
</dbReference>
<dbReference type="Proteomes" id="UP000007799">
    <property type="component" value="Unassembled WGS sequence"/>
</dbReference>
<evidence type="ECO:0000256" key="1">
    <source>
        <dbReference type="ARBA" id="ARBA00022443"/>
    </source>
</evidence>
<evidence type="ECO:0000259" key="11">
    <source>
        <dbReference type="PROSITE" id="PS50238"/>
    </source>
</evidence>
<dbReference type="EMBL" id="GL832965">
    <property type="protein sequence ID" value="EGD73087.1"/>
    <property type="molecule type" value="Genomic_DNA"/>
</dbReference>
<evidence type="ECO:0000313" key="13">
    <source>
        <dbReference type="Proteomes" id="UP000007799"/>
    </source>
</evidence>
<keyword evidence="13" id="KW-1185">Reference proteome</keyword>
<dbReference type="PROSITE" id="PS50001">
    <property type="entry name" value="SH2"/>
    <property type="match status" value="2"/>
</dbReference>
<feature type="domain" description="Phorbol-ester/DAG-type" evidence="9">
    <location>
        <begin position="70"/>
        <end position="126"/>
    </location>
</feature>
<evidence type="ECO:0000259" key="9">
    <source>
        <dbReference type="PROSITE" id="PS50081"/>
    </source>
</evidence>
<dbReference type="GO" id="GO:0005085">
    <property type="term" value="F:guanyl-nucleotide exchange factor activity"/>
    <property type="evidence" value="ECO:0007669"/>
    <property type="project" value="TreeGrafter"/>
</dbReference>
<dbReference type="SMART" id="SM00109">
    <property type="entry name" value="C1"/>
    <property type="match status" value="2"/>
</dbReference>
<dbReference type="InterPro" id="IPR001660">
    <property type="entry name" value="SAM"/>
</dbReference>
<evidence type="ECO:0000256" key="5">
    <source>
        <dbReference type="PROSITE-ProRule" id="PRU00192"/>
    </source>
</evidence>
<feature type="domain" description="SAM" evidence="10">
    <location>
        <begin position="143"/>
        <end position="206"/>
    </location>
</feature>
<dbReference type="Pfam" id="PF00620">
    <property type="entry name" value="RhoGAP"/>
    <property type="match status" value="1"/>
</dbReference>
<dbReference type="AlphaFoldDB" id="F2U9R0"/>
<dbReference type="InParanoid" id="F2U9R0"/>
<evidence type="ECO:0000256" key="2">
    <source>
        <dbReference type="ARBA" id="ARBA00022723"/>
    </source>
</evidence>
<dbReference type="PROSITE" id="PS50081">
    <property type="entry name" value="ZF_DAG_PE_2"/>
    <property type="match status" value="2"/>
</dbReference>
<feature type="domain" description="SH2" evidence="7">
    <location>
        <begin position="855"/>
        <end position="952"/>
    </location>
</feature>
<dbReference type="Pfam" id="PF00130">
    <property type="entry name" value="C1_1"/>
    <property type="match status" value="1"/>
</dbReference>
<dbReference type="OrthoDB" id="3175255at2759"/>
<dbReference type="GO" id="GO:0007165">
    <property type="term" value="P:signal transduction"/>
    <property type="evidence" value="ECO:0007669"/>
    <property type="project" value="InterPro"/>
</dbReference>
<dbReference type="eggNOG" id="KOG1453">
    <property type="taxonomic scope" value="Eukaryota"/>
</dbReference>
<keyword evidence="3" id="KW-0862">Zinc</keyword>
<feature type="domain" description="SH2" evidence="7">
    <location>
        <begin position="583"/>
        <end position="675"/>
    </location>
</feature>
<feature type="region of interest" description="Disordered" evidence="6">
    <location>
        <begin position="715"/>
        <end position="737"/>
    </location>
</feature>
<evidence type="ECO:0000259" key="10">
    <source>
        <dbReference type="PROSITE" id="PS50105"/>
    </source>
</evidence>
<dbReference type="InterPro" id="IPR000198">
    <property type="entry name" value="RhoGAP_dom"/>
</dbReference>
<dbReference type="SMART" id="SM00326">
    <property type="entry name" value="SH3"/>
    <property type="match status" value="1"/>
</dbReference>
<dbReference type="PANTHER" id="PTHR45818">
    <property type="entry name" value="PROTEIN VAV"/>
    <property type="match status" value="1"/>
</dbReference>
<dbReference type="PANTHER" id="PTHR45818:SF3">
    <property type="entry name" value="PROTEIN VAV"/>
    <property type="match status" value="1"/>
</dbReference>
<dbReference type="SMART" id="SM00454">
    <property type="entry name" value="SAM"/>
    <property type="match status" value="1"/>
</dbReference>
<dbReference type="Gene3D" id="3.30.505.10">
    <property type="entry name" value="SH2 domain"/>
    <property type="match status" value="2"/>
</dbReference>
<dbReference type="Gene3D" id="2.30.30.40">
    <property type="entry name" value="SH3 Domains"/>
    <property type="match status" value="1"/>
</dbReference>
<organism evidence="13">
    <name type="scientific">Salpingoeca rosetta (strain ATCC 50818 / BSB-021)</name>
    <dbReference type="NCBI Taxonomy" id="946362"/>
    <lineage>
        <taxon>Eukaryota</taxon>
        <taxon>Choanoflagellata</taxon>
        <taxon>Craspedida</taxon>
        <taxon>Salpingoecidae</taxon>
        <taxon>Salpingoeca</taxon>
    </lineage>
</organism>
<gene>
    <name evidence="12" type="ORF">PTSG_04801</name>
</gene>
<dbReference type="SUPFAM" id="SSF48350">
    <property type="entry name" value="GTPase activation domain, GAP"/>
    <property type="match status" value="1"/>
</dbReference>
<feature type="domain" description="SH3" evidence="8">
    <location>
        <begin position="5"/>
        <end position="66"/>
    </location>
</feature>
<dbReference type="PROSITE" id="PS50238">
    <property type="entry name" value="RHOGAP"/>
    <property type="match status" value="1"/>
</dbReference>
<name>F2U9R0_SALR5</name>
<dbReference type="SUPFAM" id="SSF47769">
    <property type="entry name" value="SAM/Pointed domain"/>
    <property type="match status" value="1"/>
</dbReference>
<dbReference type="InterPro" id="IPR002219">
    <property type="entry name" value="PKC_DAG/PE"/>
</dbReference>
<dbReference type="InterPro" id="IPR046349">
    <property type="entry name" value="C1-like_sf"/>
</dbReference>
<keyword evidence="4" id="KW-0727">SH2 domain</keyword>
<dbReference type="Pfam" id="PF07647">
    <property type="entry name" value="SAM_2"/>
    <property type="match status" value="1"/>
</dbReference>
<accession>F2U9R0</accession>
<dbReference type="InterPro" id="IPR000980">
    <property type="entry name" value="SH2"/>
</dbReference>
<dbReference type="RefSeq" id="XP_004994118.1">
    <property type="nucleotide sequence ID" value="XM_004994061.1"/>
</dbReference>
<dbReference type="CDD" id="cd00159">
    <property type="entry name" value="RhoGAP"/>
    <property type="match status" value="1"/>
</dbReference>
<evidence type="ECO:0000313" key="12">
    <source>
        <dbReference type="EMBL" id="EGD73087.1"/>
    </source>
</evidence>
<dbReference type="PROSITE" id="PS50105">
    <property type="entry name" value="SAM_DOMAIN"/>
    <property type="match status" value="1"/>
</dbReference>
<dbReference type="CDD" id="cd00173">
    <property type="entry name" value="SH2"/>
    <property type="match status" value="1"/>
</dbReference>
<feature type="region of interest" description="Disordered" evidence="6">
    <location>
        <begin position="548"/>
        <end position="573"/>
    </location>
</feature>
<feature type="domain" description="Rho-GAP" evidence="11">
    <location>
        <begin position="322"/>
        <end position="509"/>
    </location>
</feature>
<evidence type="ECO:0000256" key="3">
    <source>
        <dbReference type="ARBA" id="ARBA00022833"/>
    </source>
</evidence>
<feature type="region of interest" description="Disordered" evidence="6">
    <location>
        <begin position="513"/>
        <end position="534"/>
    </location>
</feature>
<dbReference type="Gene3D" id="3.30.60.20">
    <property type="match status" value="2"/>
</dbReference>
<proteinExistence type="predicted"/>
<dbReference type="InterPro" id="IPR013761">
    <property type="entry name" value="SAM/pointed_sf"/>
</dbReference>
<dbReference type="GO" id="GO:0005737">
    <property type="term" value="C:cytoplasm"/>
    <property type="evidence" value="ECO:0007669"/>
    <property type="project" value="TreeGrafter"/>
</dbReference>
<dbReference type="InterPro" id="IPR008936">
    <property type="entry name" value="Rho_GTPase_activation_prot"/>
</dbReference>
<dbReference type="KEGG" id="sre:PTSG_04801"/>
<keyword evidence="1 5" id="KW-0728">SH3 domain</keyword>
<evidence type="ECO:0000256" key="4">
    <source>
        <dbReference type="PROSITE-ProRule" id="PRU00191"/>
    </source>
</evidence>
<dbReference type="GeneID" id="16074696"/>
<dbReference type="PRINTS" id="PR00401">
    <property type="entry name" value="SH2DOMAIN"/>
</dbReference>
<dbReference type="InterPro" id="IPR036028">
    <property type="entry name" value="SH3-like_dom_sf"/>
</dbReference>
<dbReference type="SMART" id="SM00252">
    <property type="entry name" value="SH2"/>
    <property type="match status" value="2"/>
</dbReference>
<dbReference type="PRINTS" id="PR00678">
    <property type="entry name" value="PI3KINASEP85"/>
</dbReference>
<dbReference type="InterPro" id="IPR001452">
    <property type="entry name" value="SH3_domain"/>
</dbReference>
<dbReference type="STRING" id="946362.F2U9R0"/>
<feature type="domain" description="Phorbol-ester/DAG-type" evidence="9">
    <location>
        <begin position="250"/>
        <end position="299"/>
    </location>
</feature>
<sequence length="952" mass="106168">MAENQEVQTFRALYNFEAQEDDELDLQAGDLIDVYVVHEGEWGTGVSRRNLKEGAFPWSYVQPYKQAGVGHKFEPITVTVPTVDWHTHAFIWGAGMAGEAVQCTVCGFTCHKRSKFFVENNSASECIPNRNIVRPSSRPIDDWTVEDVHLFMVATKLNDYALLFLDKGVTGGKLKSLNHKKLQSLGVDDTPHRKMVMACIEEILGQTTNTASMTFQQRCQLSKTEEFDPVQIMDLVPIEDPHDSVVVVKGHRFKLKSYANMTWCDSSLKPLFGLQTQGLQCTVCGYNVSRQYLYQVPSCQPEMAITHSPLPAGAKCGHMFGVPLEGQMHTGKEVPIVIEKCIQALESGKGLKTSHLYVQMGNVSRVRVLQAELLMDPNKTLEGQDAHVVATLLKRYFAELPEPLVPFAWYDRFIAAALLPTEAEQVAELDRLVPQLPPQRQKIMEVLLAHLGRVLGNYKSTKVDAEALGKAWGHLFLMPAPREMGKAAVEHAAQCNAVKLLIGKCKCGGLPTTASGAAPPLHPRRKASVRRPASSLVTQSNYENVVLPRQPTVTKSPRPPPPRTPRPRVNTVSQKEQVMDDAWYAGNMDRAAAEATLAPLADGSFLVRASRTRRGFTLTVKFLEVRHIVIVESKGKFGFSEPTTFPSVADLIRHFQSVSLAYYNAELETTLAYPYKTAPRAGENDVQFDDELADDDIYVSNVYALRERLARQHRDFRHERQAPPVEAYEQPPEPVDKEGLAHLDKQMKELERSLKAQQMISRMLREHLQLNETKRASAGTEQNAVALETHHASMKSLLDESERKEKDILADLEQTAKANQAASNYEEVKLKKREEAAPARPPPAAAPQQSGLAMYYLGQISRTDAKRYLAGQPVGTFLVRKSGRGHPYTMDVVYDGEVKHIPVLYDGVLYGLAKPLSFDSVEALVKFYRKVPLSDSINTILTGAIKERTTIP</sequence>
<dbReference type="InterPro" id="IPR036860">
    <property type="entry name" value="SH2_dom_sf"/>
</dbReference>
<dbReference type="CDD" id="cd00174">
    <property type="entry name" value="SH3"/>
    <property type="match status" value="1"/>
</dbReference>
<evidence type="ECO:0000259" key="7">
    <source>
        <dbReference type="PROSITE" id="PS50001"/>
    </source>
</evidence>
<evidence type="ECO:0000256" key="6">
    <source>
        <dbReference type="SAM" id="MobiDB-lite"/>
    </source>
</evidence>
<dbReference type="Pfam" id="PF00017">
    <property type="entry name" value="SH2"/>
    <property type="match status" value="2"/>
</dbReference>
<dbReference type="Pfam" id="PF00018">
    <property type="entry name" value="SH3_1"/>
    <property type="match status" value="1"/>
</dbReference>
<evidence type="ECO:0000259" key="8">
    <source>
        <dbReference type="PROSITE" id="PS50002"/>
    </source>
</evidence>
<dbReference type="PROSITE" id="PS50002">
    <property type="entry name" value="SH3"/>
    <property type="match status" value="1"/>
</dbReference>
<dbReference type="SUPFAM" id="SSF55550">
    <property type="entry name" value="SH2 domain"/>
    <property type="match status" value="2"/>
</dbReference>
<dbReference type="Gene3D" id="1.10.555.10">
    <property type="entry name" value="Rho GTPase activation protein"/>
    <property type="match status" value="1"/>
</dbReference>
<dbReference type="SMART" id="SM00324">
    <property type="entry name" value="RhoGAP"/>
    <property type="match status" value="1"/>
</dbReference>
<dbReference type="eggNOG" id="KOG4637">
    <property type="taxonomic scope" value="Eukaryota"/>
</dbReference>